<feature type="transmembrane region" description="Helical" evidence="6">
    <location>
        <begin position="121"/>
        <end position="141"/>
    </location>
</feature>
<gene>
    <name evidence="7" type="ORF">D915_007888</name>
</gene>
<evidence type="ECO:0000256" key="4">
    <source>
        <dbReference type="ARBA" id="ARBA00022989"/>
    </source>
</evidence>
<evidence type="ECO:0000256" key="3">
    <source>
        <dbReference type="ARBA" id="ARBA00022692"/>
    </source>
</evidence>
<evidence type="ECO:0000256" key="2">
    <source>
        <dbReference type="ARBA" id="ARBA00005335"/>
    </source>
</evidence>
<reference evidence="7" key="1">
    <citation type="submission" date="2019-03" db="EMBL/GenBank/DDBJ databases">
        <title>Improved annotation for the trematode Fasciola hepatica.</title>
        <authorList>
            <person name="Choi Y.-J."/>
            <person name="Martin J."/>
            <person name="Mitreva M."/>
        </authorList>
    </citation>
    <scope>NUCLEOTIDE SEQUENCE [LARGE SCALE GENOMIC DNA]</scope>
</reference>
<feature type="transmembrane region" description="Helical" evidence="6">
    <location>
        <begin position="86"/>
        <end position="115"/>
    </location>
</feature>
<evidence type="ECO:0000256" key="5">
    <source>
        <dbReference type="ARBA" id="ARBA00023136"/>
    </source>
</evidence>
<keyword evidence="8" id="KW-1185">Reference proteome</keyword>
<organism evidence="7 8">
    <name type="scientific">Fasciola hepatica</name>
    <name type="common">Liver fluke</name>
    <dbReference type="NCBI Taxonomy" id="6192"/>
    <lineage>
        <taxon>Eukaryota</taxon>
        <taxon>Metazoa</taxon>
        <taxon>Spiralia</taxon>
        <taxon>Lophotrochozoa</taxon>
        <taxon>Platyhelminthes</taxon>
        <taxon>Trematoda</taxon>
        <taxon>Digenea</taxon>
        <taxon>Plagiorchiida</taxon>
        <taxon>Echinostomata</taxon>
        <taxon>Echinostomatoidea</taxon>
        <taxon>Fasciolidae</taxon>
        <taxon>Fasciola</taxon>
    </lineage>
</organism>
<dbReference type="Pfam" id="PF05255">
    <property type="entry name" value="UPF0220"/>
    <property type="match status" value="1"/>
</dbReference>
<dbReference type="Proteomes" id="UP000230066">
    <property type="component" value="Unassembled WGS sequence"/>
</dbReference>
<evidence type="ECO:0000256" key="1">
    <source>
        <dbReference type="ARBA" id="ARBA00004141"/>
    </source>
</evidence>
<evidence type="ECO:0000313" key="7">
    <source>
        <dbReference type="EMBL" id="THD21420.1"/>
    </source>
</evidence>
<dbReference type="EMBL" id="JXXN02003551">
    <property type="protein sequence ID" value="THD21420.1"/>
    <property type="molecule type" value="Genomic_DNA"/>
</dbReference>
<name>A0A4E0RYE7_FASHE</name>
<dbReference type="PANTHER" id="PTHR13180">
    <property type="entry name" value="SMALL MEMBRANE PROTEIN-RELATED"/>
    <property type="match status" value="1"/>
</dbReference>
<evidence type="ECO:0000256" key="6">
    <source>
        <dbReference type="SAM" id="Phobius"/>
    </source>
</evidence>
<dbReference type="InterPro" id="IPR007919">
    <property type="entry name" value="UPF0220"/>
</dbReference>
<sequence>MGCGECFEDCDLDHKRNFAASVASGFLFALAWWILIDAASRYTHDEFPPAYNTAGVFGTVAFILINLVPNSALSDDFGSGRARRQAAFFCLFFAFVMIFSCVVAACWILFGSYVAAGKTPIWPGVAILLQNILLCISSLIYRFGRKELDY</sequence>
<feature type="transmembrane region" description="Helical" evidence="6">
    <location>
        <begin position="18"/>
        <end position="36"/>
    </location>
</feature>
<proteinExistence type="inferred from homology"/>
<comment type="caution">
    <text evidence="7">The sequence shown here is derived from an EMBL/GenBank/DDBJ whole genome shotgun (WGS) entry which is preliminary data.</text>
</comment>
<accession>A0A4E0RYE7</accession>
<feature type="transmembrane region" description="Helical" evidence="6">
    <location>
        <begin position="56"/>
        <end position="74"/>
    </location>
</feature>
<keyword evidence="4 6" id="KW-1133">Transmembrane helix</keyword>
<evidence type="ECO:0000313" key="8">
    <source>
        <dbReference type="Proteomes" id="UP000230066"/>
    </source>
</evidence>
<dbReference type="GO" id="GO:0016020">
    <property type="term" value="C:membrane"/>
    <property type="evidence" value="ECO:0007669"/>
    <property type="project" value="UniProtKB-SubCell"/>
</dbReference>
<protein>
    <submittedName>
        <fullName evidence="7">Membrane protein</fullName>
    </submittedName>
</protein>
<dbReference type="AlphaFoldDB" id="A0A4E0RYE7"/>
<keyword evidence="5 6" id="KW-0472">Membrane</keyword>
<keyword evidence="3 6" id="KW-0812">Transmembrane</keyword>
<comment type="subcellular location">
    <subcellularLocation>
        <location evidence="1">Membrane</location>
        <topology evidence="1">Multi-pass membrane protein</topology>
    </subcellularLocation>
</comment>
<comment type="similarity">
    <text evidence="2">Belongs to the UPF0220 family.</text>
</comment>